<dbReference type="EMBL" id="JAVXZY010000012">
    <property type="protein sequence ID" value="MDT9002041.1"/>
    <property type="molecule type" value="Genomic_DNA"/>
</dbReference>
<evidence type="ECO:0000313" key="3">
    <source>
        <dbReference type="EMBL" id="MDT9002041.1"/>
    </source>
</evidence>
<accession>A0ABU3PJ17</accession>
<protein>
    <submittedName>
        <fullName evidence="3">Alpha/beta fold hydrolase</fullName>
    </submittedName>
</protein>
<dbReference type="InterPro" id="IPR029058">
    <property type="entry name" value="AB_hydrolase_fold"/>
</dbReference>
<proteinExistence type="predicted"/>
<comment type="caution">
    <text evidence="3">The sequence shown here is derived from an EMBL/GenBank/DDBJ whole genome shotgun (WGS) entry which is preliminary data.</text>
</comment>
<keyword evidence="1" id="KW-0472">Membrane</keyword>
<evidence type="ECO:0000313" key="4">
    <source>
        <dbReference type="Proteomes" id="UP001246372"/>
    </source>
</evidence>
<name>A0ABU3PJ17_9BURK</name>
<organism evidence="3 4">
    <name type="scientific">Roseateles aquae</name>
    <dbReference type="NCBI Taxonomy" id="3077235"/>
    <lineage>
        <taxon>Bacteria</taxon>
        <taxon>Pseudomonadati</taxon>
        <taxon>Pseudomonadota</taxon>
        <taxon>Betaproteobacteria</taxon>
        <taxon>Burkholderiales</taxon>
        <taxon>Sphaerotilaceae</taxon>
        <taxon>Roseateles</taxon>
    </lineage>
</organism>
<gene>
    <name evidence="3" type="ORF">RQP53_22375</name>
</gene>
<dbReference type="Pfam" id="PF12146">
    <property type="entry name" value="Hydrolase_4"/>
    <property type="match status" value="1"/>
</dbReference>
<keyword evidence="1" id="KW-1133">Transmembrane helix</keyword>
<feature type="transmembrane region" description="Helical" evidence="1">
    <location>
        <begin position="6"/>
        <end position="30"/>
    </location>
</feature>
<feature type="domain" description="Serine aminopeptidase S33" evidence="2">
    <location>
        <begin position="79"/>
        <end position="307"/>
    </location>
</feature>
<dbReference type="GO" id="GO:0016787">
    <property type="term" value="F:hydrolase activity"/>
    <property type="evidence" value="ECO:0007669"/>
    <property type="project" value="UniProtKB-KW"/>
</dbReference>
<dbReference type="InterPro" id="IPR051044">
    <property type="entry name" value="MAG_DAG_Lipase"/>
</dbReference>
<dbReference type="PANTHER" id="PTHR11614">
    <property type="entry name" value="PHOSPHOLIPASE-RELATED"/>
    <property type="match status" value="1"/>
</dbReference>
<dbReference type="Gene3D" id="3.40.50.1820">
    <property type="entry name" value="alpha/beta hydrolase"/>
    <property type="match status" value="1"/>
</dbReference>
<keyword evidence="4" id="KW-1185">Reference proteome</keyword>
<evidence type="ECO:0000256" key="1">
    <source>
        <dbReference type="SAM" id="Phobius"/>
    </source>
</evidence>
<keyword evidence="3" id="KW-0378">Hydrolase</keyword>
<keyword evidence="1" id="KW-0812">Transmembrane</keyword>
<reference evidence="3" key="1">
    <citation type="submission" date="2023-09" db="EMBL/GenBank/DDBJ databases">
        <title>Paucibacter sp. APW11 Genome sequencing and assembly.</title>
        <authorList>
            <person name="Kim I."/>
        </authorList>
    </citation>
    <scope>NUCLEOTIDE SEQUENCE</scope>
    <source>
        <strain evidence="3">APW11</strain>
    </source>
</reference>
<dbReference type="Proteomes" id="UP001246372">
    <property type="component" value="Unassembled WGS sequence"/>
</dbReference>
<dbReference type="InterPro" id="IPR022742">
    <property type="entry name" value="Hydrolase_4"/>
</dbReference>
<sequence length="324" mass="34767">MNASLLHTITTALLSGLLGLGALIALLLAWPSRAPRSTLASLAEAGARADYRDLPPLQSYRARDGAALAYRCYAAAGAPSRIAVLVHGSSGDSHNMHAIGRHLQAEGLQAYALDMRGHGASGRRGDVDYIGQLDDDLADFVALLRQQHPKATLSLVGLSSGGGFTLRSAGGANGELFDRYVMLAPMLHQAAPTARPQSGGWVRANVPRMIALTLLDKLGLRLFQQLPVLAFALPPEAAATRTLAYSYRLQLSFRPHEDYLADVRGIRRPCLLLVGAKDEIFRAEQYAPLLEPLQPLLKVEVLPGLKHLDVAVDTRALQRIAAAV</sequence>
<evidence type="ECO:0000259" key="2">
    <source>
        <dbReference type="Pfam" id="PF12146"/>
    </source>
</evidence>
<dbReference type="RefSeq" id="WP_315652924.1">
    <property type="nucleotide sequence ID" value="NZ_JAVXZY010000012.1"/>
</dbReference>
<dbReference type="SUPFAM" id="SSF53474">
    <property type="entry name" value="alpha/beta-Hydrolases"/>
    <property type="match status" value="1"/>
</dbReference>